<dbReference type="EMBL" id="CP025746">
    <property type="protein sequence ID" value="QAA34100.1"/>
    <property type="molecule type" value="Genomic_DNA"/>
</dbReference>
<dbReference type="PANTHER" id="PTHR40044">
    <property type="entry name" value="INTEGRAL MEMBRANE PROTEIN-RELATED"/>
    <property type="match status" value="1"/>
</dbReference>
<protein>
    <submittedName>
        <fullName evidence="2">QueT transporter family protein</fullName>
    </submittedName>
</protein>
<dbReference type="OrthoDB" id="9786793at2"/>
<name>A0A3R5R0W3_9CLOT</name>
<dbReference type="InterPro" id="IPR010387">
    <property type="entry name" value="QueT"/>
</dbReference>
<feature type="transmembrane region" description="Helical" evidence="1">
    <location>
        <begin position="9"/>
        <end position="32"/>
    </location>
</feature>
<evidence type="ECO:0000256" key="1">
    <source>
        <dbReference type="SAM" id="Phobius"/>
    </source>
</evidence>
<dbReference type="KEGG" id="cmah:C1I91_22090"/>
<keyword evidence="3" id="KW-1185">Reference proteome</keyword>
<dbReference type="AlphaFoldDB" id="A0A3R5R0W3"/>
<evidence type="ECO:0000313" key="3">
    <source>
        <dbReference type="Proteomes" id="UP000286268"/>
    </source>
</evidence>
<feature type="transmembrane region" description="Helical" evidence="1">
    <location>
        <begin position="95"/>
        <end position="118"/>
    </location>
</feature>
<keyword evidence="1" id="KW-0812">Transmembrane</keyword>
<dbReference type="RefSeq" id="WP_128214822.1">
    <property type="nucleotide sequence ID" value="NZ_CP025746.1"/>
</dbReference>
<sequence>MNTQSKIRFLAYTAIVAALYVVITLSFSWMAYGPIQLRISEVLVLLAFIDRKYIPGLVLGCILANLSSPIGPLDIGLGAFATFLAVFFTSRTKNLFIATLWPTIFNGLIVGGELYFLGFATNATFGIHPLIFSCVSVAIGEFVVVSIIGYILFNVILKNKNIVNALKITGKDF</sequence>
<dbReference type="PIRSF" id="PIRSF031501">
    <property type="entry name" value="QueT"/>
    <property type="match status" value="1"/>
</dbReference>
<keyword evidence="1" id="KW-0472">Membrane</keyword>
<accession>A0A3R5R0W3</accession>
<dbReference type="Pfam" id="PF06177">
    <property type="entry name" value="QueT"/>
    <property type="match status" value="1"/>
</dbReference>
<feature type="transmembrane region" description="Helical" evidence="1">
    <location>
        <begin position="130"/>
        <end position="157"/>
    </location>
</feature>
<proteinExistence type="predicted"/>
<dbReference type="Proteomes" id="UP000286268">
    <property type="component" value="Chromosome"/>
</dbReference>
<dbReference type="PANTHER" id="PTHR40044:SF1">
    <property type="entry name" value="INTEGRAL MEMBRANE PROTEIN"/>
    <property type="match status" value="1"/>
</dbReference>
<reference evidence="2 3" key="1">
    <citation type="submission" date="2018-01" db="EMBL/GenBank/DDBJ databases">
        <title>Genome Sequencing and Assembly of Anaerobacter polyendosporus strain CT4.</title>
        <authorList>
            <person name="Tachaapaikoon C."/>
            <person name="Sutheeworapong S."/>
            <person name="Jenjaroenpun P."/>
            <person name="Wongsurawat T."/>
            <person name="Nookeaw I."/>
            <person name="Cheawchanlertfa P."/>
            <person name="Kosugi A."/>
            <person name="Cheevadhanarak S."/>
            <person name="Ratanakhanokchai K."/>
        </authorList>
    </citation>
    <scope>NUCLEOTIDE SEQUENCE [LARGE SCALE GENOMIC DNA]</scope>
    <source>
        <strain evidence="2 3">CT4</strain>
    </source>
</reference>
<gene>
    <name evidence="2" type="ORF">C1I91_22090</name>
</gene>
<evidence type="ECO:0000313" key="2">
    <source>
        <dbReference type="EMBL" id="QAA34100.1"/>
    </source>
</evidence>
<keyword evidence="1" id="KW-1133">Transmembrane helix</keyword>
<organism evidence="2 3">
    <name type="scientific">Clostridium manihotivorum</name>
    <dbReference type="NCBI Taxonomy" id="2320868"/>
    <lineage>
        <taxon>Bacteria</taxon>
        <taxon>Bacillati</taxon>
        <taxon>Bacillota</taxon>
        <taxon>Clostridia</taxon>
        <taxon>Eubacteriales</taxon>
        <taxon>Clostridiaceae</taxon>
        <taxon>Clostridium</taxon>
    </lineage>
</organism>
<feature type="transmembrane region" description="Helical" evidence="1">
    <location>
        <begin position="70"/>
        <end position="88"/>
    </location>
</feature>